<proteinExistence type="predicted"/>
<dbReference type="EC" id="2.3.1.47" evidence="4"/>
<dbReference type="InterPro" id="IPR015422">
    <property type="entry name" value="PyrdxlP-dep_Trfase_small"/>
</dbReference>
<comment type="caution">
    <text evidence="4">The sequence shown here is derived from an EMBL/GenBank/DDBJ whole genome shotgun (WGS) entry which is preliminary data.</text>
</comment>
<dbReference type="RefSeq" id="WP_238805029.1">
    <property type="nucleotide sequence ID" value="NZ_CAKLPY010000001.1"/>
</dbReference>
<evidence type="ECO:0000256" key="2">
    <source>
        <dbReference type="ARBA" id="ARBA00022679"/>
    </source>
</evidence>
<evidence type="ECO:0000259" key="3">
    <source>
        <dbReference type="Pfam" id="PF00155"/>
    </source>
</evidence>
<dbReference type="PANTHER" id="PTHR13693:SF3">
    <property type="entry name" value="LD36009P"/>
    <property type="match status" value="1"/>
</dbReference>
<dbReference type="Proteomes" id="UP000837932">
    <property type="component" value="Unassembled WGS sequence"/>
</dbReference>
<reference evidence="4" key="1">
    <citation type="submission" date="2021-12" db="EMBL/GenBank/DDBJ databases">
        <authorList>
            <person name="Rodrigo-Torres L."/>
            <person name="Arahal R. D."/>
            <person name="Lucena T."/>
        </authorList>
    </citation>
    <scope>NUCLEOTIDE SEQUENCE</scope>
    <source>
        <strain evidence="4">CECT 8858</strain>
    </source>
</reference>
<protein>
    <submittedName>
        <fullName evidence="4">8-amino-7-oxononanoate synthase</fullName>
        <ecNumber evidence="4">2.3.1.47</ecNumber>
    </submittedName>
</protein>
<dbReference type="InterPro" id="IPR015421">
    <property type="entry name" value="PyrdxlP-dep_Trfase_major"/>
</dbReference>
<name>A0ABN8ET56_9BACT</name>
<feature type="domain" description="Aminotransferase class I/classII large" evidence="3">
    <location>
        <begin position="45"/>
        <end position="376"/>
    </location>
</feature>
<gene>
    <name evidence="4" type="primary">bioF_1</name>
    <name evidence="4" type="ORF">EMA8858_00991</name>
</gene>
<dbReference type="GO" id="GO:0008710">
    <property type="term" value="F:8-amino-7-oxononanoate synthase activity"/>
    <property type="evidence" value="ECO:0007669"/>
    <property type="project" value="UniProtKB-EC"/>
</dbReference>
<evidence type="ECO:0000313" key="5">
    <source>
        <dbReference type="Proteomes" id="UP000837932"/>
    </source>
</evidence>
<dbReference type="Gene3D" id="3.90.1150.10">
    <property type="entry name" value="Aspartate Aminotransferase, domain 1"/>
    <property type="match status" value="1"/>
</dbReference>
<comment type="cofactor">
    <cofactor evidence="1">
        <name>pyridoxal 5'-phosphate</name>
        <dbReference type="ChEBI" id="CHEBI:597326"/>
    </cofactor>
</comment>
<dbReference type="EMBL" id="CAKLPY010000001">
    <property type="protein sequence ID" value="CAH0994878.1"/>
    <property type="molecule type" value="Genomic_DNA"/>
</dbReference>
<dbReference type="InterPro" id="IPR050087">
    <property type="entry name" value="AON_synthase_class-II"/>
</dbReference>
<dbReference type="SUPFAM" id="SSF53383">
    <property type="entry name" value="PLP-dependent transferases"/>
    <property type="match status" value="1"/>
</dbReference>
<organism evidence="4 5">
    <name type="scientific">Emticicia aquatica</name>
    <dbReference type="NCBI Taxonomy" id="1681835"/>
    <lineage>
        <taxon>Bacteria</taxon>
        <taxon>Pseudomonadati</taxon>
        <taxon>Bacteroidota</taxon>
        <taxon>Cytophagia</taxon>
        <taxon>Cytophagales</taxon>
        <taxon>Leadbetterellaceae</taxon>
        <taxon>Emticicia</taxon>
    </lineage>
</organism>
<dbReference type="Pfam" id="PF00155">
    <property type="entry name" value="Aminotran_1_2"/>
    <property type="match status" value="1"/>
</dbReference>
<dbReference type="InterPro" id="IPR004839">
    <property type="entry name" value="Aminotransferase_I/II_large"/>
</dbReference>
<dbReference type="PANTHER" id="PTHR13693">
    <property type="entry name" value="CLASS II AMINOTRANSFERASE/8-AMINO-7-OXONONANOATE SYNTHASE"/>
    <property type="match status" value="1"/>
</dbReference>
<evidence type="ECO:0000313" key="4">
    <source>
        <dbReference type="EMBL" id="CAH0994878.1"/>
    </source>
</evidence>
<keyword evidence="5" id="KW-1185">Reference proteome</keyword>
<sequence>MKHLSKQLQFVNDVYNHATDIGIIRLKARKDEESNRVIHINDNPLVNFATNNFLGFENDPRVKEAAIEGINRYGLFTSVSRTYFSYEHYLELEEKLEKIFDLPVFLANNTSQGHFSYLPLIIGKNDAIITDQFLHASVQVVVQYLKGGGVYNEMIRHNQMDALEARIKVLSESYDRIWYFADSVYSMHGDMAPMKDIESLLNTYDKFHAYIDDAHGMSWIGKNGKGFCLHHLPKHEKLYAICSLNKGFGATSAALVFPNQQVKDLVHNCGFPVIFSSPTMHAGVTAASKIADIHLSVEIYEKQIMLGERIEYFNRRAKELNLPLANFLHTPIFYLGLGSLEEVFRFSKHLQSKGFIMSVASAPSVPLNQSGLRFILGLHQTIQDIENLVCTVAQFMEDLEKSGQFNREIVLKAFRKGEKKRDIV</sequence>
<dbReference type="Gene3D" id="3.40.640.10">
    <property type="entry name" value="Type I PLP-dependent aspartate aminotransferase-like (Major domain)"/>
    <property type="match status" value="1"/>
</dbReference>
<keyword evidence="2 4" id="KW-0808">Transferase</keyword>
<evidence type="ECO:0000256" key="1">
    <source>
        <dbReference type="ARBA" id="ARBA00001933"/>
    </source>
</evidence>
<keyword evidence="4" id="KW-0012">Acyltransferase</keyword>
<accession>A0ABN8ET56</accession>
<dbReference type="InterPro" id="IPR015424">
    <property type="entry name" value="PyrdxlP-dep_Trfase"/>
</dbReference>